<dbReference type="InterPro" id="IPR008928">
    <property type="entry name" value="6-hairpin_glycosidase_sf"/>
</dbReference>
<dbReference type="EC" id="3.2.1.106" evidence="11 12"/>
<dbReference type="InterPro" id="IPR031335">
    <property type="entry name" value="Glyco_hydro_63_C"/>
</dbReference>
<evidence type="ECO:0000313" key="16">
    <source>
        <dbReference type="WBParaSite" id="ACRNAN_Path_326.g1246.t1"/>
    </source>
</evidence>
<dbReference type="InterPro" id="IPR038518">
    <property type="entry name" value="Glyco_hydro_63N_sf"/>
</dbReference>
<dbReference type="GO" id="GO:0009311">
    <property type="term" value="P:oligosaccharide metabolic process"/>
    <property type="evidence" value="ECO:0007669"/>
    <property type="project" value="UniProtKB-UniRule"/>
</dbReference>
<dbReference type="Pfam" id="PF03200">
    <property type="entry name" value="Glyco_hydro_63"/>
    <property type="match status" value="1"/>
</dbReference>
<evidence type="ECO:0000256" key="12">
    <source>
        <dbReference type="RuleBase" id="RU368089"/>
    </source>
</evidence>
<evidence type="ECO:0000259" key="13">
    <source>
        <dbReference type="Pfam" id="PF03200"/>
    </source>
</evidence>
<keyword evidence="4 12" id="KW-0378">Hydrolase</keyword>
<keyword evidence="7" id="KW-1133">Transmembrane helix</keyword>
<dbReference type="GO" id="GO:0004573">
    <property type="term" value="F:Glc3Man9GlcNAc2 oligosaccharide glucosidase activity"/>
    <property type="evidence" value="ECO:0007669"/>
    <property type="project" value="UniProtKB-UniRule"/>
</dbReference>
<dbReference type="AlphaFoldDB" id="A0A914C5J0"/>
<organism evidence="15 16">
    <name type="scientific">Acrobeloides nanus</name>
    <dbReference type="NCBI Taxonomy" id="290746"/>
    <lineage>
        <taxon>Eukaryota</taxon>
        <taxon>Metazoa</taxon>
        <taxon>Ecdysozoa</taxon>
        <taxon>Nematoda</taxon>
        <taxon>Chromadorea</taxon>
        <taxon>Rhabditida</taxon>
        <taxon>Tylenchina</taxon>
        <taxon>Cephalobomorpha</taxon>
        <taxon>Cephaloboidea</taxon>
        <taxon>Cephalobidae</taxon>
        <taxon>Acrobeloides</taxon>
    </lineage>
</organism>
<accession>A0A914C5J0</accession>
<evidence type="ECO:0000259" key="14">
    <source>
        <dbReference type="Pfam" id="PF16923"/>
    </source>
</evidence>
<evidence type="ECO:0000256" key="1">
    <source>
        <dbReference type="ARBA" id="ARBA00004648"/>
    </source>
</evidence>
<dbReference type="GO" id="GO:0006487">
    <property type="term" value="P:protein N-linked glycosylation"/>
    <property type="evidence" value="ECO:0007669"/>
    <property type="project" value="UniProtKB-UniRule"/>
</dbReference>
<protein>
    <recommendedName>
        <fullName evidence="11 12">Mannosyl-oligosaccharide glucosidase</fullName>
        <ecNumber evidence="11 12">3.2.1.106</ecNumber>
    </recommendedName>
</protein>
<keyword evidence="9" id="KW-0325">Glycoprotein</keyword>
<dbReference type="Proteomes" id="UP000887540">
    <property type="component" value="Unplaced"/>
</dbReference>
<evidence type="ECO:0000256" key="8">
    <source>
        <dbReference type="ARBA" id="ARBA00023136"/>
    </source>
</evidence>
<comment type="similarity">
    <text evidence="2 12">Belongs to the glycosyl hydrolase 63 family.</text>
</comment>
<keyword evidence="15" id="KW-1185">Reference proteome</keyword>
<evidence type="ECO:0000256" key="4">
    <source>
        <dbReference type="ARBA" id="ARBA00022801"/>
    </source>
</evidence>
<dbReference type="PANTHER" id="PTHR10412">
    <property type="entry name" value="MANNOSYL-OLIGOSACCHARIDE GLUCOSIDASE"/>
    <property type="match status" value="1"/>
</dbReference>
<keyword evidence="8" id="KW-0472">Membrane</keyword>
<evidence type="ECO:0000256" key="9">
    <source>
        <dbReference type="ARBA" id="ARBA00023180"/>
    </source>
</evidence>
<feature type="domain" description="Glycosyl hydrolase family 63 C-terminal" evidence="13">
    <location>
        <begin position="229"/>
        <end position="717"/>
    </location>
</feature>
<keyword evidence="5 12" id="KW-0256">Endoplasmic reticulum</keyword>
<dbReference type="SUPFAM" id="SSF48208">
    <property type="entry name" value="Six-hairpin glycosidases"/>
    <property type="match status" value="1"/>
</dbReference>
<keyword evidence="3" id="KW-0812">Transmembrane</keyword>
<name>A0A914C5J0_9BILA</name>
<proteinExistence type="inferred from homology"/>
<feature type="domain" description="Glycosyl hydrolase family 63 N-terminal" evidence="14">
    <location>
        <begin position="2"/>
        <end position="149"/>
    </location>
</feature>
<keyword evidence="6" id="KW-0735">Signal-anchor</keyword>
<sequence>MRQPESPLFGLIWYQQPEDIHIQNLPLRHWCDQGDGLKFMWQDADGKSFGHQIIQDNRLTFHTDWINHRRSWMSRINILDLPIKNAQENPSQYKKYGFIFYLALQDTNSTLRPIFKNGQNVIDAFKGSMNEIGPFKLSFKVSSSKSPEMSYLLFRHHPFMDMTFVNQLITGSLGRKGDNGNLFLIGSHRDRPDDIERPNFVAVQFTIEAKSTIEVKFDAVEKKDSIITSFQEHFDKQRSQFRARFEEIFELESNNYPDYYKDMGRSALSNMLGSIGYWSGYSKVKGKGLSSGQIAPYGPLNLLSAVPSRSFFPRGFLWDEGFHNLLIRQYDPNLSLDIISSWLDTMNFEGWIPREMVLDNEAEAKIPPEYVVQSDSIANPPMIFYLIDQFMHDSNFMVHHQTRLRKLYPRLKLWYLWIRKSQKGPKHGTFQWQGRNSTTNLELNPKTLPSGLDDFPRATHPNSEEYHLDLRCWMAVASRVLRNLCENSEDNQFINEIEEDMRIFNDFELLNKLHWSESKKAYFDYGLHSDKVRLMPKRKVVKQHPNAPPVEEVVYLREVINPPKLRLVEDVFGYANLFPFLLKLLPANSDKLGEILSRLNDTNELWTPYGLRSLSKHSPYYMKRNTEHDAPYWRGYIWINMNYLALSALRYYASASGHYQNLAEQLRIELRNNLVTNIANQYNKTGTFWENYDDSTGEGRGCRPFTGWTALVLAIMSDKYD</sequence>
<dbReference type="GO" id="GO:0005789">
    <property type="term" value="C:endoplasmic reticulum membrane"/>
    <property type="evidence" value="ECO:0007669"/>
    <property type="project" value="UniProtKB-SubCell"/>
</dbReference>
<keyword evidence="10 12" id="KW-0326">Glycosidase</keyword>
<evidence type="ECO:0000256" key="11">
    <source>
        <dbReference type="ARBA" id="ARBA00038888"/>
    </source>
</evidence>
<dbReference type="InterPro" id="IPR031631">
    <property type="entry name" value="Glyco_hydro_63N"/>
</dbReference>
<evidence type="ECO:0000256" key="3">
    <source>
        <dbReference type="ARBA" id="ARBA00022692"/>
    </source>
</evidence>
<evidence type="ECO:0000256" key="2">
    <source>
        <dbReference type="ARBA" id="ARBA00010833"/>
    </source>
</evidence>
<dbReference type="PANTHER" id="PTHR10412:SF11">
    <property type="entry name" value="MANNOSYL-OLIGOSACCHARIDE GLUCOSIDASE"/>
    <property type="match status" value="1"/>
</dbReference>
<comment type="catalytic activity">
    <reaction evidence="12">
        <text>N(4)-(alpha-D-Glc-(1-&gt;2)-alpha-D-Glc-(1-&gt;3)-alpha-D-Glc-(1-&gt;3)-alpha-D-Man-(1-&gt;2)-alpha-D-Man-(1-&gt;2)-alpha-D-Man-(1-&gt;3)-[alpha-D-Man-(1-&gt;2)-alpha-D-Man-(1-&gt;3)-[alpha-D-Man-(1-&gt;2)-alpha-D-Man-(1-&gt;6)]-alpha-D-Man-(1-&gt;6)]-beta-D-Man-(1-&gt;4)-beta-D-GlcNAc-(1-&gt;4)-beta-D-GlcNAc)-L-asparaginyl-[protein] + H2O = N(4)-(alpha-D-Glc-(1-&gt;3)-alpha-D-Glc-(1-&gt;3)-alpha-D-Man-(1-&gt;2)-alpha-D-Man-(1-&gt;2)-alpha-D-Man-(1-&gt;3)-[alpha-D-Man-(1-&gt;2)-alpha-D-Man-(1-&gt;3)-[alpha-D-Man-(1-&gt;2)-alpha-D-Man-(1-&gt;6)]-alpha-D-Man-(1-&gt;6)]-beta-D-Man-(1-&gt;4)-beta-D-GlcNAc-(1-&gt;4)-beta-D-GlcNAc)-L-asparaginyl-[protein] + beta-D-glucose</text>
        <dbReference type="Rhea" id="RHEA:55988"/>
        <dbReference type="Rhea" id="RHEA-COMP:12806"/>
        <dbReference type="Rhea" id="RHEA-COMP:14355"/>
        <dbReference type="ChEBI" id="CHEBI:15377"/>
        <dbReference type="ChEBI" id="CHEBI:15903"/>
        <dbReference type="ChEBI" id="CHEBI:59082"/>
        <dbReference type="ChEBI" id="CHEBI:132537"/>
        <dbReference type="EC" id="3.2.1.106"/>
    </reaction>
</comment>
<reference evidence="16" key="1">
    <citation type="submission" date="2022-11" db="UniProtKB">
        <authorList>
            <consortium name="WormBaseParasite"/>
        </authorList>
    </citation>
    <scope>IDENTIFICATION</scope>
</reference>
<evidence type="ECO:0000256" key="6">
    <source>
        <dbReference type="ARBA" id="ARBA00022968"/>
    </source>
</evidence>
<comment type="subcellular location">
    <subcellularLocation>
        <location evidence="1 12">Endoplasmic reticulum membrane</location>
        <topology evidence="1 12">Single-pass type II membrane protein</topology>
    </subcellularLocation>
</comment>
<dbReference type="InterPro" id="IPR012341">
    <property type="entry name" value="6hp_glycosidase-like_sf"/>
</dbReference>
<dbReference type="Gene3D" id="1.50.10.10">
    <property type="match status" value="1"/>
</dbReference>
<dbReference type="InterPro" id="IPR004888">
    <property type="entry name" value="Glycoside_hydrolase_63"/>
</dbReference>
<comment type="function">
    <text evidence="12">Cleaves the distal alpha 1,2-linked glucose residue from the Glc(3)Man(9)GlcNAc(2) oligosaccharide precursor.</text>
</comment>
<evidence type="ECO:0000256" key="7">
    <source>
        <dbReference type="ARBA" id="ARBA00022989"/>
    </source>
</evidence>
<dbReference type="Gene3D" id="2.70.98.110">
    <property type="entry name" value="Glycosyl hydrolase family 63, N-terminal domain"/>
    <property type="match status" value="1"/>
</dbReference>
<dbReference type="Pfam" id="PF16923">
    <property type="entry name" value="Glyco_hydro_63N"/>
    <property type="match status" value="1"/>
</dbReference>
<evidence type="ECO:0000256" key="10">
    <source>
        <dbReference type="ARBA" id="ARBA00023295"/>
    </source>
</evidence>
<dbReference type="WBParaSite" id="ACRNAN_Path_326.g1246.t1">
    <property type="protein sequence ID" value="ACRNAN_Path_326.g1246.t1"/>
    <property type="gene ID" value="ACRNAN_Path_326.g1246"/>
</dbReference>
<evidence type="ECO:0000313" key="15">
    <source>
        <dbReference type="Proteomes" id="UP000887540"/>
    </source>
</evidence>
<evidence type="ECO:0000256" key="5">
    <source>
        <dbReference type="ARBA" id="ARBA00022824"/>
    </source>
</evidence>